<dbReference type="Proteomes" id="UP000694866">
    <property type="component" value="Unplaced"/>
</dbReference>
<feature type="chain" id="PRO_5040324631" evidence="1">
    <location>
        <begin position="21"/>
        <end position="218"/>
    </location>
</feature>
<accession>A0A9R1T1X6</accession>
<evidence type="ECO:0000256" key="1">
    <source>
        <dbReference type="SAM" id="SignalP"/>
    </source>
</evidence>
<dbReference type="GeneID" id="105265446"/>
<keyword evidence="1" id="KW-0732">Signal</keyword>
<protein>
    <submittedName>
        <fullName evidence="3">Phospholipase B1, membrane-associated-like</fullName>
    </submittedName>
</protein>
<evidence type="ECO:0000313" key="2">
    <source>
        <dbReference type="Proteomes" id="UP000694866"/>
    </source>
</evidence>
<proteinExistence type="predicted"/>
<gene>
    <name evidence="3" type="primary">LOC105265446</name>
</gene>
<dbReference type="PANTHER" id="PTHR21325">
    <property type="entry name" value="PHOSPHOLIPASE B, PLB1"/>
    <property type="match status" value="1"/>
</dbReference>
<dbReference type="KEGG" id="fas:105265446"/>
<organism evidence="2 3">
    <name type="scientific">Fopius arisanus</name>
    <dbReference type="NCBI Taxonomy" id="64838"/>
    <lineage>
        <taxon>Eukaryota</taxon>
        <taxon>Metazoa</taxon>
        <taxon>Ecdysozoa</taxon>
        <taxon>Arthropoda</taxon>
        <taxon>Hexapoda</taxon>
        <taxon>Insecta</taxon>
        <taxon>Pterygota</taxon>
        <taxon>Neoptera</taxon>
        <taxon>Endopterygota</taxon>
        <taxon>Hymenoptera</taxon>
        <taxon>Apocrita</taxon>
        <taxon>Ichneumonoidea</taxon>
        <taxon>Braconidae</taxon>
        <taxon>Opiinae</taxon>
        <taxon>Fopius</taxon>
    </lineage>
</organism>
<dbReference type="RefSeq" id="XP_011301221.1">
    <property type="nucleotide sequence ID" value="XM_011302919.1"/>
</dbReference>
<reference evidence="3" key="1">
    <citation type="submission" date="2025-08" db="UniProtKB">
        <authorList>
            <consortium name="RefSeq"/>
        </authorList>
    </citation>
    <scope>IDENTIFICATION</scope>
    <source>
        <strain evidence="3">USDA-PBARC FA_bdor</strain>
        <tissue evidence="3">Whole organism</tissue>
    </source>
</reference>
<dbReference type="OrthoDB" id="10265800at2759"/>
<keyword evidence="2" id="KW-1185">Reference proteome</keyword>
<dbReference type="PANTHER" id="PTHR21325:SF31">
    <property type="entry name" value="GH22081P-RELATED"/>
    <property type="match status" value="1"/>
</dbReference>
<name>A0A9R1T1X6_9HYME</name>
<dbReference type="AlphaFoldDB" id="A0A9R1T1X6"/>
<sequence length="218" mass="24387">MDPLKLFALTLMMYSSGLHGEDNFLDTPGSIQLLRNMKELIANIIGKTSEPDNPVYKEAQKLGHIQPQMSNDTPFPCDVSDGRSQRVPTSIHKLKAGDIDIIGAMGDSLTAGFGIFATNIFNIVVENRGASAYGGGQRNWRELLTLPNILKEYNSNLYGYATDDSFSHQSSSHFNVGESLAMSRDLPYMANNLIQRMKSDPRVDIENHWKVNNYYENH</sequence>
<dbReference type="GO" id="GO:0004620">
    <property type="term" value="F:phospholipase activity"/>
    <property type="evidence" value="ECO:0007669"/>
    <property type="project" value="InterPro"/>
</dbReference>
<feature type="signal peptide" evidence="1">
    <location>
        <begin position="1"/>
        <end position="20"/>
    </location>
</feature>
<dbReference type="GO" id="GO:0006644">
    <property type="term" value="P:phospholipid metabolic process"/>
    <property type="evidence" value="ECO:0007669"/>
    <property type="project" value="TreeGrafter"/>
</dbReference>
<evidence type="ECO:0000313" key="3">
    <source>
        <dbReference type="RefSeq" id="XP_011301221.1"/>
    </source>
</evidence>
<dbReference type="InterPro" id="IPR038885">
    <property type="entry name" value="PLB1"/>
</dbReference>